<reference evidence="2 3" key="1">
    <citation type="journal article" date="2015" name="Nature">
        <title>rRNA introns, odd ribosomes, and small enigmatic genomes across a large radiation of phyla.</title>
        <authorList>
            <person name="Brown C.T."/>
            <person name="Hug L.A."/>
            <person name="Thomas B.C."/>
            <person name="Sharon I."/>
            <person name="Castelle C.J."/>
            <person name="Singh A."/>
            <person name="Wilkins M.J."/>
            <person name="Williams K.H."/>
            <person name="Banfield J.F."/>
        </authorList>
    </citation>
    <scope>NUCLEOTIDE SEQUENCE [LARGE SCALE GENOMIC DNA]</scope>
</reference>
<feature type="domain" description="Peptidase C39" evidence="1">
    <location>
        <begin position="10"/>
        <end position="166"/>
    </location>
</feature>
<dbReference type="GO" id="GO:0016020">
    <property type="term" value="C:membrane"/>
    <property type="evidence" value="ECO:0007669"/>
    <property type="project" value="InterPro"/>
</dbReference>
<gene>
    <name evidence="2" type="ORF">UR38_C0002G0163</name>
</gene>
<evidence type="ECO:0000313" key="2">
    <source>
        <dbReference type="EMBL" id="KKP48060.1"/>
    </source>
</evidence>
<proteinExistence type="predicted"/>
<name>A0A0G0CA41_9BACT</name>
<protein>
    <recommendedName>
        <fullName evidence="1">Peptidase C39 domain-containing protein</fullName>
    </recommendedName>
</protein>
<organism evidence="2 3">
    <name type="scientific">Candidatus Woesebacteria bacterium GW2011_GWA2_33_28</name>
    <dbReference type="NCBI Taxonomy" id="1618561"/>
    <lineage>
        <taxon>Bacteria</taxon>
        <taxon>Candidatus Woeseibacteriota</taxon>
    </lineage>
</organism>
<dbReference type="Gene3D" id="3.90.70.10">
    <property type="entry name" value="Cysteine proteinases"/>
    <property type="match status" value="1"/>
</dbReference>
<dbReference type="GO" id="GO:0008233">
    <property type="term" value="F:peptidase activity"/>
    <property type="evidence" value="ECO:0007669"/>
    <property type="project" value="InterPro"/>
</dbReference>
<evidence type="ECO:0000259" key="1">
    <source>
        <dbReference type="PROSITE" id="PS50990"/>
    </source>
</evidence>
<dbReference type="Pfam" id="PF13529">
    <property type="entry name" value="Peptidase_C39_2"/>
    <property type="match status" value="1"/>
</dbReference>
<dbReference type="EMBL" id="LBOZ01000002">
    <property type="protein sequence ID" value="KKP48060.1"/>
    <property type="molecule type" value="Genomic_DNA"/>
</dbReference>
<dbReference type="AlphaFoldDB" id="A0A0G0CA41"/>
<evidence type="ECO:0000313" key="3">
    <source>
        <dbReference type="Proteomes" id="UP000033995"/>
    </source>
</evidence>
<dbReference type="Proteomes" id="UP000033995">
    <property type="component" value="Unassembled WGS sequence"/>
</dbReference>
<dbReference type="PROSITE" id="PS50990">
    <property type="entry name" value="PEPTIDASE_C39"/>
    <property type="match status" value="1"/>
</dbReference>
<comment type="caution">
    <text evidence="2">The sequence shown here is derived from an EMBL/GenBank/DDBJ whole genome shotgun (WGS) entry which is preliminary data.</text>
</comment>
<dbReference type="GO" id="GO:0006508">
    <property type="term" value="P:proteolysis"/>
    <property type="evidence" value="ECO:0007669"/>
    <property type="project" value="InterPro"/>
</dbReference>
<sequence>MTILNVPYIEAQPNNCGIACIAMLVAYKTNVFLKVNKLAYKYKNSDNYIDNIGWKHDSLISILNKFGLHAYRAGEQSFLQIIESVKQNNPVIVSLIVPKVNNLSIKGIYIPKNKLLSSTGHLCVIVGINNSDLMLHDPRNIGKYKNNLKITFKEFQRVFTGRCIYLK</sequence>
<dbReference type="GO" id="GO:0005524">
    <property type="term" value="F:ATP binding"/>
    <property type="evidence" value="ECO:0007669"/>
    <property type="project" value="InterPro"/>
</dbReference>
<dbReference type="InterPro" id="IPR039564">
    <property type="entry name" value="Peptidase_C39-like"/>
</dbReference>
<dbReference type="InterPro" id="IPR005074">
    <property type="entry name" value="Peptidase_C39"/>
</dbReference>
<accession>A0A0G0CA41</accession>